<dbReference type="GeneID" id="63762833"/>
<evidence type="ECO:0000313" key="4">
    <source>
        <dbReference type="EMBL" id="OJJ59581.1"/>
    </source>
</evidence>
<gene>
    <name evidence="4" type="ORF">ASPSYDRAFT_43961</name>
</gene>
<keyword evidence="5" id="KW-1185">Reference proteome</keyword>
<accession>A0A1L9TJM5</accession>
<dbReference type="OrthoDB" id="536881at2759"/>
<feature type="transmembrane region" description="Helical" evidence="2">
    <location>
        <begin position="339"/>
        <end position="362"/>
    </location>
</feature>
<evidence type="ECO:0000313" key="5">
    <source>
        <dbReference type="Proteomes" id="UP000184356"/>
    </source>
</evidence>
<name>A0A1L9TJM5_9EURO</name>
<keyword evidence="3" id="KW-0732">Signal</keyword>
<dbReference type="Proteomes" id="UP000184356">
    <property type="component" value="Unassembled WGS sequence"/>
</dbReference>
<sequence>MFSLLWLLLAAAFLPSASSRVCTPEGSIFDISTQEALDAFTNNCTAANSTVRFGTNYTDSFVLPRITNVTGDIEITASDRLESIEIPDVEYLSGLWVSEALNLARISLPKVRYIKNVYMNTSAADPVLEFPLLELVDSLLLYGNWSSMGFDALHTVNGTLFVCQDDYCDPDEAPERSMNISFPALKQINGRTEFGGNIANLSLPDLVTASSHMNIYHWGPILNPSFPKLDMVENIAFQGNISTIEMPSIQKLDMFQCYTDEPLSLSLPAETAQYIYIDVPSIESLDFPNLANNSAVSVRSDKAYDCEKLHKRIRVGVQRDVIFYCDAPGSSGLRKGAKLGIGLGVGIGGLGLIGLAVAFWISRRAKKREVGMGSEEQKMAAIGARSGSDDSGESGHS</sequence>
<evidence type="ECO:0000256" key="1">
    <source>
        <dbReference type="SAM" id="MobiDB-lite"/>
    </source>
</evidence>
<dbReference type="SUPFAM" id="SSF52058">
    <property type="entry name" value="L domain-like"/>
    <property type="match status" value="1"/>
</dbReference>
<proteinExistence type="predicted"/>
<keyword evidence="2" id="KW-1133">Transmembrane helix</keyword>
<feature type="signal peptide" evidence="3">
    <location>
        <begin position="1"/>
        <end position="19"/>
    </location>
</feature>
<evidence type="ECO:0000256" key="3">
    <source>
        <dbReference type="SAM" id="SignalP"/>
    </source>
</evidence>
<keyword evidence="2" id="KW-0812">Transmembrane</keyword>
<dbReference type="AlphaFoldDB" id="A0A1L9TJM5"/>
<keyword evidence="2" id="KW-0472">Membrane</keyword>
<feature type="chain" id="PRO_5012499360" evidence="3">
    <location>
        <begin position="20"/>
        <end position="397"/>
    </location>
</feature>
<dbReference type="RefSeq" id="XP_040703387.1">
    <property type="nucleotide sequence ID" value="XM_040846760.1"/>
</dbReference>
<dbReference type="EMBL" id="KV878585">
    <property type="protein sequence ID" value="OJJ59581.1"/>
    <property type="molecule type" value="Genomic_DNA"/>
</dbReference>
<dbReference type="STRING" id="1036612.A0A1L9TJM5"/>
<reference evidence="5" key="1">
    <citation type="journal article" date="2017" name="Genome Biol.">
        <title>Comparative genomics reveals high biological diversity and specific adaptations in the industrially and medically important fungal genus Aspergillus.</title>
        <authorList>
            <person name="de Vries R.P."/>
            <person name="Riley R."/>
            <person name="Wiebenga A."/>
            <person name="Aguilar-Osorio G."/>
            <person name="Amillis S."/>
            <person name="Uchima C.A."/>
            <person name="Anderluh G."/>
            <person name="Asadollahi M."/>
            <person name="Askin M."/>
            <person name="Barry K."/>
            <person name="Battaglia E."/>
            <person name="Bayram O."/>
            <person name="Benocci T."/>
            <person name="Braus-Stromeyer S.A."/>
            <person name="Caldana C."/>
            <person name="Canovas D."/>
            <person name="Cerqueira G.C."/>
            <person name="Chen F."/>
            <person name="Chen W."/>
            <person name="Choi C."/>
            <person name="Clum A."/>
            <person name="Dos Santos R.A."/>
            <person name="Damasio A.R."/>
            <person name="Diallinas G."/>
            <person name="Emri T."/>
            <person name="Fekete E."/>
            <person name="Flipphi M."/>
            <person name="Freyberg S."/>
            <person name="Gallo A."/>
            <person name="Gournas C."/>
            <person name="Habgood R."/>
            <person name="Hainaut M."/>
            <person name="Harispe M.L."/>
            <person name="Henrissat B."/>
            <person name="Hilden K.S."/>
            <person name="Hope R."/>
            <person name="Hossain A."/>
            <person name="Karabika E."/>
            <person name="Karaffa L."/>
            <person name="Karanyi Z."/>
            <person name="Krasevec N."/>
            <person name="Kuo A."/>
            <person name="Kusch H."/>
            <person name="LaButti K."/>
            <person name="Lagendijk E.L."/>
            <person name="Lapidus A."/>
            <person name="Levasseur A."/>
            <person name="Lindquist E."/>
            <person name="Lipzen A."/>
            <person name="Logrieco A.F."/>
            <person name="MacCabe A."/>
            <person name="Maekelae M.R."/>
            <person name="Malavazi I."/>
            <person name="Melin P."/>
            <person name="Meyer V."/>
            <person name="Mielnichuk N."/>
            <person name="Miskei M."/>
            <person name="Molnar A.P."/>
            <person name="Mule G."/>
            <person name="Ngan C.Y."/>
            <person name="Orejas M."/>
            <person name="Orosz E."/>
            <person name="Ouedraogo J.P."/>
            <person name="Overkamp K.M."/>
            <person name="Park H.-S."/>
            <person name="Perrone G."/>
            <person name="Piumi F."/>
            <person name="Punt P.J."/>
            <person name="Ram A.F."/>
            <person name="Ramon A."/>
            <person name="Rauscher S."/>
            <person name="Record E."/>
            <person name="Riano-Pachon D.M."/>
            <person name="Robert V."/>
            <person name="Roehrig J."/>
            <person name="Ruller R."/>
            <person name="Salamov A."/>
            <person name="Salih N.S."/>
            <person name="Samson R.A."/>
            <person name="Sandor E."/>
            <person name="Sanguinetti M."/>
            <person name="Schuetze T."/>
            <person name="Sepcic K."/>
            <person name="Shelest E."/>
            <person name="Sherlock G."/>
            <person name="Sophianopoulou V."/>
            <person name="Squina F.M."/>
            <person name="Sun H."/>
            <person name="Susca A."/>
            <person name="Todd R.B."/>
            <person name="Tsang A."/>
            <person name="Unkles S.E."/>
            <person name="van de Wiele N."/>
            <person name="van Rossen-Uffink D."/>
            <person name="Oliveira J.V."/>
            <person name="Vesth T.C."/>
            <person name="Visser J."/>
            <person name="Yu J.-H."/>
            <person name="Zhou M."/>
            <person name="Andersen M.R."/>
            <person name="Archer D.B."/>
            <person name="Baker S.E."/>
            <person name="Benoit I."/>
            <person name="Brakhage A.A."/>
            <person name="Braus G.H."/>
            <person name="Fischer R."/>
            <person name="Frisvad J.C."/>
            <person name="Goldman G.H."/>
            <person name="Houbraken J."/>
            <person name="Oakley B."/>
            <person name="Pocsi I."/>
            <person name="Scazzocchio C."/>
            <person name="Seiboth B."/>
            <person name="vanKuyk P.A."/>
            <person name="Wortman J."/>
            <person name="Dyer P.S."/>
            <person name="Grigoriev I.V."/>
        </authorList>
    </citation>
    <scope>NUCLEOTIDE SEQUENCE [LARGE SCALE GENOMIC DNA]</scope>
    <source>
        <strain evidence="5">CBS 593.65</strain>
    </source>
</reference>
<feature type="region of interest" description="Disordered" evidence="1">
    <location>
        <begin position="370"/>
        <end position="397"/>
    </location>
</feature>
<protein>
    <submittedName>
        <fullName evidence="4">Uncharacterized protein</fullName>
    </submittedName>
</protein>
<evidence type="ECO:0000256" key="2">
    <source>
        <dbReference type="SAM" id="Phobius"/>
    </source>
</evidence>
<dbReference type="VEuPathDB" id="FungiDB:ASPSYDRAFT_43961"/>
<organism evidence="4 5">
    <name type="scientific">Aspergillus sydowii CBS 593.65</name>
    <dbReference type="NCBI Taxonomy" id="1036612"/>
    <lineage>
        <taxon>Eukaryota</taxon>
        <taxon>Fungi</taxon>
        <taxon>Dikarya</taxon>
        <taxon>Ascomycota</taxon>
        <taxon>Pezizomycotina</taxon>
        <taxon>Eurotiomycetes</taxon>
        <taxon>Eurotiomycetidae</taxon>
        <taxon>Eurotiales</taxon>
        <taxon>Aspergillaceae</taxon>
        <taxon>Aspergillus</taxon>
        <taxon>Aspergillus subgen. Nidulantes</taxon>
    </lineage>
</organism>